<protein>
    <submittedName>
        <fullName evidence="1">Uncharacterized protein</fullName>
    </submittedName>
</protein>
<sequence length="99" mass="10772">MFEALKLPADIEECNSIELIAPIVNANFLENVSTDLWKTSVAMDIIAALNSSFIHAPKWQQAWEPLGPALPHILPSIKQAPALELNTAKIKSQHEGGCA</sequence>
<evidence type="ECO:0000313" key="1">
    <source>
        <dbReference type="EMBL" id="KAB2622067.1"/>
    </source>
</evidence>
<proteinExistence type="predicted"/>
<reference evidence="1 2" key="3">
    <citation type="submission" date="2019-11" db="EMBL/GenBank/DDBJ databases">
        <title>A de novo genome assembly of a pear dwarfing rootstock.</title>
        <authorList>
            <person name="Wang F."/>
            <person name="Wang J."/>
            <person name="Li S."/>
            <person name="Zhang Y."/>
            <person name="Fang M."/>
            <person name="Ma L."/>
            <person name="Zhao Y."/>
            <person name="Jiang S."/>
        </authorList>
    </citation>
    <scope>NUCLEOTIDE SEQUENCE [LARGE SCALE GENOMIC DNA]</scope>
    <source>
        <strain evidence="1">S2</strain>
        <tissue evidence="1">Leaf</tissue>
    </source>
</reference>
<reference evidence="2" key="2">
    <citation type="submission" date="2019-10" db="EMBL/GenBank/DDBJ databases">
        <title>A de novo genome assembly of a pear dwarfing rootstock.</title>
        <authorList>
            <person name="Wang F."/>
            <person name="Wang J."/>
            <person name="Li S."/>
            <person name="Zhang Y."/>
            <person name="Fang M."/>
            <person name="Ma L."/>
            <person name="Zhao Y."/>
            <person name="Jiang S."/>
        </authorList>
    </citation>
    <scope>NUCLEOTIDE SEQUENCE [LARGE SCALE GENOMIC DNA]</scope>
</reference>
<dbReference type="EMBL" id="SMOL01000231">
    <property type="protein sequence ID" value="KAB2622067.1"/>
    <property type="molecule type" value="Genomic_DNA"/>
</dbReference>
<evidence type="ECO:0000313" key="2">
    <source>
        <dbReference type="Proteomes" id="UP000327157"/>
    </source>
</evidence>
<accession>A0A5N5H4E3</accession>
<dbReference type="AlphaFoldDB" id="A0A5N5H4E3"/>
<reference evidence="1 2" key="1">
    <citation type="submission" date="2019-09" db="EMBL/GenBank/DDBJ databases">
        <authorList>
            <person name="Ou C."/>
        </authorList>
    </citation>
    <scope>NUCLEOTIDE SEQUENCE [LARGE SCALE GENOMIC DNA]</scope>
    <source>
        <strain evidence="1">S2</strain>
        <tissue evidence="1">Leaf</tissue>
    </source>
</reference>
<gene>
    <name evidence="1" type="ORF">D8674_024249</name>
</gene>
<organism evidence="1 2">
    <name type="scientific">Pyrus ussuriensis x Pyrus communis</name>
    <dbReference type="NCBI Taxonomy" id="2448454"/>
    <lineage>
        <taxon>Eukaryota</taxon>
        <taxon>Viridiplantae</taxon>
        <taxon>Streptophyta</taxon>
        <taxon>Embryophyta</taxon>
        <taxon>Tracheophyta</taxon>
        <taxon>Spermatophyta</taxon>
        <taxon>Magnoliopsida</taxon>
        <taxon>eudicotyledons</taxon>
        <taxon>Gunneridae</taxon>
        <taxon>Pentapetalae</taxon>
        <taxon>rosids</taxon>
        <taxon>fabids</taxon>
        <taxon>Rosales</taxon>
        <taxon>Rosaceae</taxon>
        <taxon>Amygdaloideae</taxon>
        <taxon>Maleae</taxon>
        <taxon>Pyrus</taxon>
    </lineage>
</organism>
<dbReference type="Proteomes" id="UP000327157">
    <property type="component" value="Chromosome 4"/>
</dbReference>
<name>A0A5N5H4E3_9ROSA</name>
<keyword evidence="2" id="KW-1185">Reference proteome</keyword>
<comment type="caution">
    <text evidence="1">The sequence shown here is derived from an EMBL/GenBank/DDBJ whole genome shotgun (WGS) entry which is preliminary data.</text>
</comment>